<proteinExistence type="predicted"/>
<gene>
    <name evidence="1" type="ORF">A7U60_g5839</name>
</gene>
<keyword evidence="2" id="KW-1185">Reference proteome</keyword>
<accession>A0A9Q5HWD9</accession>
<organism evidence="1 2">
    <name type="scientific">Sanghuangporus baumii</name>
    <name type="common">Phellinus baumii</name>
    <dbReference type="NCBI Taxonomy" id="108892"/>
    <lineage>
        <taxon>Eukaryota</taxon>
        <taxon>Fungi</taxon>
        <taxon>Dikarya</taxon>
        <taxon>Basidiomycota</taxon>
        <taxon>Agaricomycotina</taxon>
        <taxon>Agaricomycetes</taxon>
        <taxon>Hymenochaetales</taxon>
        <taxon>Hymenochaetaceae</taxon>
        <taxon>Sanghuangporus</taxon>
    </lineage>
</organism>
<dbReference type="AlphaFoldDB" id="A0A9Q5HWD9"/>
<protein>
    <submittedName>
        <fullName evidence="1">RabGAP/TBC</fullName>
    </submittedName>
</protein>
<dbReference type="EMBL" id="LNZH02000195">
    <property type="protein sequence ID" value="OCB87104.1"/>
    <property type="molecule type" value="Genomic_DNA"/>
</dbReference>
<evidence type="ECO:0000313" key="1">
    <source>
        <dbReference type="EMBL" id="OCB87104.1"/>
    </source>
</evidence>
<sequence>MRVLSKHGIHRSKCEREKLYSFLVHFHDEYELHDIFLPGSPGLLEATQLRLWDAFLLEGRDVFVIVAMATVWVLRGPSVYPYFHHIKVLLSQLTNQISLFYRRLFFLHADYLTSTHASFGMVLSLLSSFFVREDEDALLRWVERALDDKNLRAEKNQRRAEWRGLVREKKDGGVLL</sequence>
<reference evidence="1" key="1">
    <citation type="submission" date="2016-06" db="EMBL/GenBank/DDBJ databases">
        <title>Draft Genome sequence of the fungus Inonotus baumii.</title>
        <authorList>
            <person name="Zhu H."/>
            <person name="Lin W."/>
        </authorList>
    </citation>
    <scope>NUCLEOTIDE SEQUENCE</scope>
    <source>
        <strain evidence="1">821</strain>
    </source>
</reference>
<comment type="caution">
    <text evidence="1">The sequence shown here is derived from an EMBL/GenBank/DDBJ whole genome shotgun (WGS) entry which is preliminary data.</text>
</comment>
<evidence type="ECO:0000313" key="2">
    <source>
        <dbReference type="Proteomes" id="UP000757232"/>
    </source>
</evidence>
<dbReference type="OrthoDB" id="294251at2759"/>
<dbReference type="Proteomes" id="UP000757232">
    <property type="component" value="Unassembled WGS sequence"/>
</dbReference>
<name>A0A9Q5HWD9_SANBA</name>